<evidence type="ECO:0000256" key="1">
    <source>
        <dbReference type="SAM" id="MobiDB-lite"/>
    </source>
</evidence>
<evidence type="ECO:0000313" key="2">
    <source>
        <dbReference type="EMBL" id="KAL0568230.1"/>
    </source>
</evidence>
<evidence type="ECO:0000313" key="3">
    <source>
        <dbReference type="Proteomes" id="UP001465976"/>
    </source>
</evidence>
<name>A0ABR3EZK4_9AGAR</name>
<sequence length="221" mass="24305">MAVTTRSQAWSRQTPTMLTRARSKATAPPPRTTQRKRPGTKAPKAKTTVAAASAKTPRSKGKGRTRKLKADVSTSERSSCMAPPDATHAPDAQTSIVGLAKEESRFTTPAPLRRVHFDVDTLTLTMAPQDDIPRGFAEIPTRIPGDWQRSPGGTSQRLIVVPEDTTPQAQHAREMERHVSINKIFQEQYDLLLAGGEEASRRHQEFLRENGGLMDGDAMEI</sequence>
<feature type="region of interest" description="Disordered" evidence="1">
    <location>
        <begin position="1"/>
        <end position="90"/>
    </location>
</feature>
<proteinExistence type="predicted"/>
<organism evidence="2 3">
    <name type="scientific">Marasmius crinis-equi</name>
    <dbReference type="NCBI Taxonomy" id="585013"/>
    <lineage>
        <taxon>Eukaryota</taxon>
        <taxon>Fungi</taxon>
        <taxon>Dikarya</taxon>
        <taxon>Basidiomycota</taxon>
        <taxon>Agaricomycotina</taxon>
        <taxon>Agaricomycetes</taxon>
        <taxon>Agaricomycetidae</taxon>
        <taxon>Agaricales</taxon>
        <taxon>Marasmiineae</taxon>
        <taxon>Marasmiaceae</taxon>
        <taxon>Marasmius</taxon>
    </lineage>
</organism>
<keyword evidence="3" id="KW-1185">Reference proteome</keyword>
<protein>
    <submittedName>
        <fullName evidence="2">Uncharacterized protein</fullName>
    </submittedName>
</protein>
<accession>A0ABR3EZK4</accession>
<dbReference type="Proteomes" id="UP001465976">
    <property type="component" value="Unassembled WGS sequence"/>
</dbReference>
<feature type="compositionally biased region" description="Polar residues" evidence="1">
    <location>
        <begin position="1"/>
        <end position="17"/>
    </location>
</feature>
<feature type="compositionally biased region" description="Basic residues" evidence="1">
    <location>
        <begin position="57"/>
        <end position="67"/>
    </location>
</feature>
<reference evidence="2 3" key="1">
    <citation type="submission" date="2024-02" db="EMBL/GenBank/DDBJ databases">
        <title>A draft genome for the cacao thread blight pathogen Marasmius crinis-equi.</title>
        <authorList>
            <person name="Cohen S.P."/>
            <person name="Baruah I.K."/>
            <person name="Amoako-Attah I."/>
            <person name="Bukari Y."/>
            <person name="Meinhardt L.W."/>
            <person name="Bailey B.A."/>
        </authorList>
    </citation>
    <scope>NUCLEOTIDE SEQUENCE [LARGE SCALE GENOMIC DNA]</scope>
    <source>
        <strain evidence="2 3">GH-76</strain>
    </source>
</reference>
<gene>
    <name evidence="2" type="ORF">V5O48_013757</name>
</gene>
<dbReference type="EMBL" id="JBAHYK010001386">
    <property type="protein sequence ID" value="KAL0568230.1"/>
    <property type="molecule type" value="Genomic_DNA"/>
</dbReference>
<comment type="caution">
    <text evidence="2">The sequence shown here is derived from an EMBL/GenBank/DDBJ whole genome shotgun (WGS) entry which is preliminary data.</text>
</comment>
<feature type="compositionally biased region" description="Low complexity" evidence="1">
    <location>
        <begin position="40"/>
        <end position="56"/>
    </location>
</feature>